<dbReference type="AlphaFoldDB" id="A0A2T5V1M9"/>
<comment type="caution">
    <text evidence="2">The sequence shown here is derived from an EMBL/GenBank/DDBJ whole genome shotgun (WGS) entry which is preliminary data.</text>
</comment>
<evidence type="ECO:0000256" key="1">
    <source>
        <dbReference type="SAM" id="MobiDB-lite"/>
    </source>
</evidence>
<reference evidence="2 3" key="1">
    <citation type="submission" date="2018-04" db="EMBL/GenBank/DDBJ databases">
        <title>Genomic Encyclopedia of Archaeal and Bacterial Type Strains, Phase II (KMG-II): from individual species to whole genera.</title>
        <authorList>
            <person name="Goeker M."/>
        </authorList>
    </citation>
    <scope>NUCLEOTIDE SEQUENCE [LARGE SCALE GENOMIC DNA]</scope>
    <source>
        <strain evidence="2 3">DSM 23382</strain>
    </source>
</reference>
<dbReference type="RefSeq" id="WP_107991538.1">
    <property type="nucleotide sequence ID" value="NZ_QAYG01000010.1"/>
</dbReference>
<protein>
    <submittedName>
        <fullName evidence="2">Uncharacterized protein DUF2336</fullName>
    </submittedName>
</protein>
<sequence>MTGYTTPKGVGSLVQADVRTRKTQLLLAATELFVATEAPTKIERHVYAELFRQYVDGTPVHERRQVATLLARCPFVPHDCALRLAQDKDASVAHRVLAYSTVLGDCDLIAAIGRGPHAVRRAISLRHDISPEVRAALRRHAGDGDGLALLDEDVPAGVADASGQPDVRAPSHAEDENAPVDETPGDAGEPAVIAAAGEAIEPEADLKETAVPRLAAPASAFPAHIESVDAVLQALKDMARPTRKAPRDDVASTPNVIHAATLEREGAETACAVTPDRDAGEVVADVVKATDATEDPGSEPSPEHQPKAEQQPDPAEPPLRVEFGLRRTPPPARPGSLAAIPRMLETRREIAAASPVEPDMPSKPRQVVFRAPPRPEPVAARGERSVEAGATLAPRAERSAPTPGFSASTGRMIRGSSVENGVETPGEGTGRAEVPPLPAALVAFLRADTGERMEAIATAQARLMAEAVSSRVRMRAKIDAELVCCLENAAAARDMETLRRLMARTLELPVSAIERMIADPFGEPLLIAAAAIGLPTSRTVSLLLQVSPAAFSLDRVRELSFLRAHIDIRVARHMVAQWTGLSHKPAVRANRHAPVLDDVMRSRRETIVRSAKAARENTLDDEGVLVLRNAV</sequence>
<organism evidence="2 3">
    <name type="scientific">Breoghania corrubedonensis</name>
    <dbReference type="NCBI Taxonomy" id="665038"/>
    <lineage>
        <taxon>Bacteria</taxon>
        <taxon>Pseudomonadati</taxon>
        <taxon>Pseudomonadota</taxon>
        <taxon>Alphaproteobacteria</taxon>
        <taxon>Hyphomicrobiales</taxon>
        <taxon>Stappiaceae</taxon>
        <taxon>Breoghania</taxon>
    </lineage>
</organism>
<feature type="region of interest" description="Disordered" evidence="1">
    <location>
        <begin position="354"/>
        <end position="433"/>
    </location>
</feature>
<feature type="region of interest" description="Disordered" evidence="1">
    <location>
        <begin position="157"/>
        <end position="188"/>
    </location>
</feature>
<evidence type="ECO:0000313" key="3">
    <source>
        <dbReference type="Proteomes" id="UP000244081"/>
    </source>
</evidence>
<keyword evidence="3" id="KW-1185">Reference proteome</keyword>
<proteinExistence type="predicted"/>
<feature type="region of interest" description="Disordered" evidence="1">
    <location>
        <begin position="292"/>
        <end position="337"/>
    </location>
</feature>
<dbReference type="OrthoDB" id="8437049at2"/>
<dbReference type="EMBL" id="QAYG01000010">
    <property type="protein sequence ID" value="PTW57669.1"/>
    <property type="molecule type" value="Genomic_DNA"/>
</dbReference>
<evidence type="ECO:0000313" key="2">
    <source>
        <dbReference type="EMBL" id="PTW57669.1"/>
    </source>
</evidence>
<name>A0A2T5V1M9_9HYPH</name>
<accession>A0A2T5V1M9</accession>
<dbReference type="Proteomes" id="UP000244081">
    <property type="component" value="Unassembled WGS sequence"/>
</dbReference>
<gene>
    <name evidence="2" type="ORF">C8N35_110148</name>
</gene>